<protein>
    <recommendedName>
        <fullName evidence="1">DUF4817 domain-containing protein</fullName>
    </recommendedName>
</protein>
<dbReference type="Proteomes" id="UP001148838">
    <property type="component" value="Unassembled WGS sequence"/>
</dbReference>
<evidence type="ECO:0000259" key="1">
    <source>
        <dbReference type="Pfam" id="PF16087"/>
    </source>
</evidence>
<dbReference type="EMBL" id="JAJSOF020000029">
    <property type="protein sequence ID" value="KAJ4432820.1"/>
    <property type="molecule type" value="Genomic_DNA"/>
</dbReference>
<evidence type="ECO:0000313" key="3">
    <source>
        <dbReference type="Proteomes" id="UP001148838"/>
    </source>
</evidence>
<dbReference type="Pfam" id="PF16087">
    <property type="entry name" value="DUF4817"/>
    <property type="match status" value="1"/>
</dbReference>
<proteinExistence type="predicted"/>
<accession>A0ABQ8SFF7</accession>
<gene>
    <name evidence="2" type="ORF">ANN_21459</name>
</gene>
<dbReference type="InterPro" id="IPR032135">
    <property type="entry name" value="DUF4817"/>
</dbReference>
<feature type="domain" description="DUF4817" evidence="1">
    <location>
        <begin position="4"/>
        <end position="48"/>
    </location>
</feature>
<evidence type="ECO:0000313" key="2">
    <source>
        <dbReference type="EMBL" id="KAJ4432820.1"/>
    </source>
</evidence>
<organism evidence="2 3">
    <name type="scientific">Periplaneta americana</name>
    <name type="common">American cockroach</name>
    <name type="synonym">Blatta americana</name>
    <dbReference type="NCBI Taxonomy" id="6978"/>
    <lineage>
        <taxon>Eukaryota</taxon>
        <taxon>Metazoa</taxon>
        <taxon>Ecdysozoa</taxon>
        <taxon>Arthropoda</taxon>
        <taxon>Hexapoda</taxon>
        <taxon>Insecta</taxon>
        <taxon>Pterygota</taxon>
        <taxon>Neoptera</taxon>
        <taxon>Polyneoptera</taxon>
        <taxon>Dictyoptera</taxon>
        <taxon>Blattodea</taxon>
        <taxon>Blattoidea</taxon>
        <taxon>Blattidae</taxon>
        <taxon>Blattinae</taxon>
        <taxon>Periplaneta</taxon>
    </lineage>
</organism>
<comment type="caution">
    <text evidence="2">The sequence shown here is derived from an EMBL/GenBank/DDBJ whole genome shotgun (WGS) entry which is preliminary data.</text>
</comment>
<name>A0ABQ8SFF7_PERAM</name>
<reference evidence="2 3" key="1">
    <citation type="journal article" date="2022" name="Allergy">
        <title>Genome assembly and annotation of Periplaneta americana reveal a comprehensive cockroach allergen profile.</title>
        <authorList>
            <person name="Wang L."/>
            <person name="Xiong Q."/>
            <person name="Saelim N."/>
            <person name="Wang L."/>
            <person name="Nong W."/>
            <person name="Wan A.T."/>
            <person name="Shi M."/>
            <person name="Liu X."/>
            <person name="Cao Q."/>
            <person name="Hui J.H.L."/>
            <person name="Sookrung N."/>
            <person name="Leung T.F."/>
            <person name="Tungtrongchitr A."/>
            <person name="Tsui S.K.W."/>
        </authorList>
    </citation>
    <scope>NUCLEOTIDE SEQUENCE [LARGE SCALE GENOMIC DNA]</scope>
    <source>
        <strain evidence="2">PWHHKU_190912</strain>
    </source>
</reference>
<sequence length="77" mass="8772">MTDMHYIYGLADGNTVTARQLYAERYPGRHLPSGKTFACIHQRLLGTGAFQKRVSDFGRSPEVRTCALEKRVRRTVD</sequence>
<keyword evidence="3" id="KW-1185">Reference proteome</keyword>